<reference evidence="4 5" key="1">
    <citation type="submission" date="2019-07" db="EMBL/GenBank/DDBJ databases">
        <title>complete genome sequencing of Ornithinimicrobium sp. H23M54.</title>
        <authorList>
            <person name="Bae J.-W."/>
            <person name="Lee S.-Y."/>
        </authorList>
    </citation>
    <scope>NUCLEOTIDE SEQUENCE [LARGE SCALE GENOMIC DNA]</scope>
    <source>
        <strain evidence="4 5">H23M54</strain>
    </source>
</reference>
<sequence length="248" mass="24738">MADHWHPGVLGLPPGEGTPHPDEDLVLDLSLGQLSGPERDTVLAHVGDCLECRADLDALTAAIESTLAAVPRAEPGPDFTAGVLEQCGALPGPDAAGAGHAGAGHAGPGPTTWRPPTWAVAAAAAIIGLATGAGLTSTLGGHGQVPDTEPPAVTVVAGAALTTADGTRVGTVSHSWNEGSAVLVVDIAGGEPGRRYLCRLTTADGQAHDVGAWTLAPDRPNNWVVPDPGAVSVELVSESGAVWSSATL</sequence>
<dbReference type="AlphaFoldDB" id="A0A516GF29"/>
<organism evidence="4 5">
    <name type="scientific">Ornithinimicrobium ciconiae</name>
    <dbReference type="NCBI Taxonomy" id="2594265"/>
    <lineage>
        <taxon>Bacteria</taxon>
        <taxon>Bacillati</taxon>
        <taxon>Actinomycetota</taxon>
        <taxon>Actinomycetes</taxon>
        <taxon>Micrococcales</taxon>
        <taxon>Ornithinimicrobiaceae</taxon>
        <taxon>Ornithinimicrobium</taxon>
    </lineage>
</organism>
<feature type="region of interest" description="Disordered" evidence="3">
    <location>
        <begin position="95"/>
        <end position="115"/>
    </location>
</feature>
<dbReference type="KEGG" id="orz:FNH13_18860"/>
<keyword evidence="1" id="KW-0805">Transcription regulation</keyword>
<gene>
    <name evidence="4" type="ORF">FNH13_18860</name>
</gene>
<name>A0A516GF29_9MICO</name>
<evidence type="ECO:0000313" key="4">
    <source>
        <dbReference type="EMBL" id="QDO90131.1"/>
    </source>
</evidence>
<keyword evidence="5" id="KW-1185">Reference proteome</keyword>
<dbReference type="OrthoDB" id="5242431at2"/>
<feature type="region of interest" description="Disordered" evidence="3">
    <location>
        <begin position="1"/>
        <end position="23"/>
    </location>
</feature>
<dbReference type="RefSeq" id="WP_143784857.1">
    <property type="nucleotide sequence ID" value="NZ_CP041616.1"/>
</dbReference>
<evidence type="ECO:0000313" key="5">
    <source>
        <dbReference type="Proteomes" id="UP000315395"/>
    </source>
</evidence>
<dbReference type="Gene3D" id="1.10.10.1320">
    <property type="entry name" value="Anti-sigma factor, zinc-finger domain"/>
    <property type="match status" value="1"/>
</dbReference>
<keyword evidence="2" id="KW-0804">Transcription</keyword>
<proteinExistence type="predicted"/>
<evidence type="ECO:0000256" key="2">
    <source>
        <dbReference type="ARBA" id="ARBA00023163"/>
    </source>
</evidence>
<dbReference type="Proteomes" id="UP000315395">
    <property type="component" value="Chromosome"/>
</dbReference>
<dbReference type="InterPro" id="IPR041916">
    <property type="entry name" value="Anti_sigma_zinc_sf"/>
</dbReference>
<dbReference type="EMBL" id="CP041616">
    <property type="protein sequence ID" value="QDO90131.1"/>
    <property type="molecule type" value="Genomic_DNA"/>
</dbReference>
<evidence type="ECO:0008006" key="6">
    <source>
        <dbReference type="Google" id="ProtNLM"/>
    </source>
</evidence>
<evidence type="ECO:0000256" key="3">
    <source>
        <dbReference type="SAM" id="MobiDB-lite"/>
    </source>
</evidence>
<protein>
    <recommendedName>
        <fullName evidence="6">Zinc-finger domain-containing protein</fullName>
    </recommendedName>
</protein>
<evidence type="ECO:0000256" key="1">
    <source>
        <dbReference type="ARBA" id="ARBA00023015"/>
    </source>
</evidence>
<accession>A0A516GF29</accession>